<evidence type="ECO:0000313" key="5">
    <source>
        <dbReference type="EMBL" id="KAF2138383.1"/>
    </source>
</evidence>
<proteinExistence type="predicted"/>
<keyword evidence="1" id="KW-0560">Oxidoreductase</keyword>
<dbReference type="InterPro" id="IPR013328">
    <property type="entry name" value="6PGD_dom2"/>
</dbReference>
<dbReference type="PANTHER" id="PTHR48075:SF10">
    <property type="entry name" value="DEHYDROGENASE, PUTATIVE (AFU_ORTHOLOGUE AFUA_5G10070)-RELATED"/>
    <property type="match status" value="1"/>
</dbReference>
<feature type="domain" description="3-hydroxyacyl-CoA dehydrogenase NAD binding" evidence="4">
    <location>
        <begin position="16"/>
        <end position="186"/>
    </location>
</feature>
<dbReference type="Gene3D" id="1.10.1040.10">
    <property type="entry name" value="N-(1-d-carboxylethyl)-l-norvaline Dehydrogenase, domain 2"/>
    <property type="match status" value="1"/>
</dbReference>
<evidence type="ECO:0000259" key="3">
    <source>
        <dbReference type="Pfam" id="PF00725"/>
    </source>
</evidence>
<dbReference type="InterPro" id="IPR036291">
    <property type="entry name" value="NAD(P)-bd_dom_sf"/>
</dbReference>
<dbReference type="GO" id="GO:0016616">
    <property type="term" value="F:oxidoreductase activity, acting on the CH-OH group of donors, NAD or NADP as acceptor"/>
    <property type="evidence" value="ECO:0007669"/>
    <property type="project" value="InterPro"/>
</dbReference>
<accession>A0A6A6B4Q2</accession>
<dbReference type="SUPFAM" id="SSF101898">
    <property type="entry name" value="NHL repeat"/>
    <property type="match status" value="1"/>
</dbReference>
<evidence type="ECO:0000313" key="6">
    <source>
        <dbReference type="Proteomes" id="UP000799438"/>
    </source>
</evidence>
<dbReference type="InterPro" id="IPR006108">
    <property type="entry name" value="3HC_DH_C"/>
</dbReference>
<dbReference type="AlphaFoldDB" id="A0A6A6B4Q2"/>
<dbReference type="InterPro" id="IPR008927">
    <property type="entry name" value="6-PGluconate_DH-like_C_sf"/>
</dbReference>
<dbReference type="OrthoDB" id="5958943at2759"/>
<feature type="domain" description="3-hydroxyacyl-CoA dehydrogenase C-terminal" evidence="3">
    <location>
        <begin position="192"/>
        <end position="287"/>
    </location>
</feature>
<dbReference type="SMART" id="SM00135">
    <property type="entry name" value="LY"/>
    <property type="match status" value="4"/>
</dbReference>
<dbReference type="InterPro" id="IPR011042">
    <property type="entry name" value="6-blade_b-propeller_TolB-like"/>
</dbReference>
<dbReference type="SUPFAM" id="SSF48179">
    <property type="entry name" value="6-phosphogluconate dehydrogenase C-terminal domain-like"/>
    <property type="match status" value="1"/>
</dbReference>
<dbReference type="PANTHER" id="PTHR48075">
    <property type="entry name" value="3-HYDROXYACYL-COA DEHYDROGENASE FAMILY PROTEIN"/>
    <property type="match status" value="1"/>
</dbReference>
<dbReference type="GO" id="GO:0006631">
    <property type="term" value="P:fatty acid metabolic process"/>
    <property type="evidence" value="ECO:0007669"/>
    <property type="project" value="InterPro"/>
</dbReference>
<dbReference type="InterPro" id="IPR000033">
    <property type="entry name" value="LDLR_classB_rpt"/>
</dbReference>
<dbReference type="SUPFAM" id="SSF51735">
    <property type="entry name" value="NAD(P)-binding Rossmann-fold domains"/>
    <property type="match status" value="1"/>
</dbReference>
<dbReference type="Gene3D" id="3.40.50.720">
    <property type="entry name" value="NAD(P)-binding Rossmann-like Domain"/>
    <property type="match status" value="1"/>
</dbReference>
<dbReference type="GeneID" id="54294868"/>
<dbReference type="Gene3D" id="2.120.10.30">
    <property type="entry name" value="TolB, C-terminal domain"/>
    <property type="match status" value="2"/>
</dbReference>
<keyword evidence="6" id="KW-1185">Reference proteome</keyword>
<dbReference type="RefSeq" id="XP_033394096.1">
    <property type="nucleotide sequence ID" value="XM_033537372.1"/>
</dbReference>
<evidence type="ECO:0000256" key="2">
    <source>
        <dbReference type="SAM" id="MobiDB-lite"/>
    </source>
</evidence>
<evidence type="ECO:0000256" key="1">
    <source>
        <dbReference type="ARBA" id="ARBA00023002"/>
    </source>
</evidence>
<dbReference type="InterPro" id="IPR006176">
    <property type="entry name" value="3-OHacyl-CoA_DH_NAD-bd"/>
</dbReference>
<sequence length="608" mass="66260">MRAPWTPPQAYESRPIAILGAGVLGRRIATCWVSAGWTVKMRDPSVEQGEAAVKFVEENAPSYAEKTGRALGKAEAYEKLEDALEDAWLVIEAVPEKLPIKIDTFAELERLAPNDAILASNSSSYKSSEMLDKVSDDTKARILNTHYYMPPTAMAVELMTDGYTAEEIFPFLTERHSEAGLVPFTVAKESTGFIFNRLWAAIKREIMTIMDDGVATPETIDAMWATMFGTEKPPPCRLMDSVGLDTVAFIEEHYIKERGLSGEKTVDFLRKNYIDQGRLGSKCAKGGLHPPAPPAATTSSAAAKQTSGPRILALDIGLSSVTHPVKSAGSVLELSADGKITRVLAERQSLPDGIDISPEGDRIFWTCMGDPGVNDGAVYSAKPDGSDVKEIVPRGAVNTPKQLVVDPVNRKLYFCDREGMRVFRCGFDGSELENIVKNGDWEKDDEDVFKWCVGISVAPQMGKFFWTQKGPSKGNKGRIFSAGIAMPAGQTAETRSDIEVVVDALPEPIDLELDEKSLTLYWTDRGELPSGNTLNKVALTAEGKAAGKHAILAKNFNEAIGLKIDHANGHIYVADLGGSVYRCKMDGSEKTRLFLDDERAITGVALLF</sequence>
<dbReference type="Proteomes" id="UP000799438">
    <property type="component" value="Unassembled WGS sequence"/>
</dbReference>
<feature type="region of interest" description="Disordered" evidence="2">
    <location>
        <begin position="284"/>
        <end position="304"/>
    </location>
</feature>
<organism evidence="5 6">
    <name type="scientific">Aplosporella prunicola CBS 121167</name>
    <dbReference type="NCBI Taxonomy" id="1176127"/>
    <lineage>
        <taxon>Eukaryota</taxon>
        <taxon>Fungi</taxon>
        <taxon>Dikarya</taxon>
        <taxon>Ascomycota</taxon>
        <taxon>Pezizomycotina</taxon>
        <taxon>Dothideomycetes</taxon>
        <taxon>Dothideomycetes incertae sedis</taxon>
        <taxon>Botryosphaeriales</taxon>
        <taxon>Aplosporellaceae</taxon>
        <taxon>Aplosporella</taxon>
    </lineage>
</organism>
<dbReference type="Pfam" id="PF02737">
    <property type="entry name" value="3HCDH_N"/>
    <property type="match status" value="1"/>
</dbReference>
<evidence type="ECO:0000259" key="4">
    <source>
        <dbReference type="Pfam" id="PF02737"/>
    </source>
</evidence>
<name>A0A6A6B4Q2_9PEZI</name>
<protein>
    <submittedName>
        <fullName evidence="5">Uncharacterized protein</fullName>
    </submittedName>
</protein>
<dbReference type="Pfam" id="PF00725">
    <property type="entry name" value="3HCDH"/>
    <property type="match status" value="1"/>
</dbReference>
<reference evidence="5" key="1">
    <citation type="journal article" date="2020" name="Stud. Mycol.">
        <title>101 Dothideomycetes genomes: a test case for predicting lifestyles and emergence of pathogens.</title>
        <authorList>
            <person name="Haridas S."/>
            <person name="Albert R."/>
            <person name="Binder M."/>
            <person name="Bloem J."/>
            <person name="Labutti K."/>
            <person name="Salamov A."/>
            <person name="Andreopoulos B."/>
            <person name="Baker S."/>
            <person name="Barry K."/>
            <person name="Bills G."/>
            <person name="Bluhm B."/>
            <person name="Cannon C."/>
            <person name="Castanera R."/>
            <person name="Culley D."/>
            <person name="Daum C."/>
            <person name="Ezra D."/>
            <person name="Gonzalez J."/>
            <person name="Henrissat B."/>
            <person name="Kuo A."/>
            <person name="Liang C."/>
            <person name="Lipzen A."/>
            <person name="Lutzoni F."/>
            <person name="Magnuson J."/>
            <person name="Mondo S."/>
            <person name="Nolan M."/>
            <person name="Ohm R."/>
            <person name="Pangilinan J."/>
            <person name="Park H.-J."/>
            <person name="Ramirez L."/>
            <person name="Alfaro M."/>
            <person name="Sun H."/>
            <person name="Tritt A."/>
            <person name="Yoshinaga Y."/>
            <person name="Zwiers L.-H."/>
            <person name="Turgeon B."/>
            <person name="Goodwin S."/>
            <person name="Spatafora J."/>
            <person name="Crous P."/>
            <person name="Grigoriev I."/>
        </authorList>
    </citation>
    <scope>NUCLEOTIDE SEQUENCE</scope>
    <source>
        <strain evidence="5">CBS 121167</strain>
    </source>
</reference>
<gene>
    <name evidence="5" type="ORF">K452DRAFT_234539</name>
</gene>
<dbReference type="GO" id="GO:0070403">
    <property type="term" value="F:NAD+ binding"/>
    <property type="evidence" value="ECO:0007669"/>
    <property type="project" value="InterPro"/>
</dbReference>
<dbReference type="EMBL" id="ML995497">
    <property type="protein sequence ID" value="KAF2138383.1"/>
    <property type="molecule type" value="Genomic_DNA"/>
</dbReference>